<reference evidence="3" key="1">
    <citation type="submission" date="2021-01" db="UniProtKB">
        <authorList>
            <consortium name="EnsemblMetazoa"/>
        </authorList>
    </citation>
    <scope>IDENTIFICATION</scope>
</reference>
<evidence type="ECO:0000256" key="1">
    <source>
        <dbReference type="SAM" id="Coils"/>
    </source>
</evidence>
<organism evidence="3 4">
    <name type="scientific">Varroa destructor</name>
    <name type="common">Honeybee mite</name>
    <dbReference type="NCBI Taxonomy" id="109461"/>
    <lineage>
        <taxon>Eukaryota</taxon>
        <taxon>Metazoa</taxon>
        <taxon>Ecdysozoa</taxon>
        <taxon>Arthropoda</taxon>
        <taxon>Chelicerata</taxon>
        <taxon>Arachnida</taxon>
        <taxon>Acari</taxon>
        <taxon>Parasitiformes</taxon>
        <taxon>Mesostigmata</taxon>
        <taxon>Gamasina</taxon>
        <taxon>Dermanyssoidea</taxon>
        <taxon>Varroidae</taxon>
        <taxon>Varroa</taxon>
    </lineage>
</organism>
<dbReference type="OMA" id="WTFRESP"/>
<dbReference type="PANTHER" id="PTHR23349">
    <property type="entry name" value="BASIC HELIX-LOOP-HELIX TRANSCRIPTION FACTOR, TWIST"/>
    <property type="match status" value="1"/>
</dbReference>
<dbReference type="SMART" id="SM00353">
    <property type="entry name" value="HLH"/>
    <property type="match status" value="1"/>
</dbReference>
<dbReference type="EnsemblMetazoa" id="XM_022796751">
    <property type="protein sequence ID" value="XP_022652486"/>
    <property type="gene ID" value="LOC111246707"/>
</dbReference>
<dbReference type="GO" id="GO:0000981">
    <property type="term" value="F:DNA-binding transcription factor activity, RNA polymerase II-specific"/>
    <property type="evidence" value="ECO:0007669"/>
    <property type="project" value="TreeGrafter"/>
</dbReference>
<dbReference type="GeneID" id="111246707"/>
<dbReference type="InterPro" id="IPR036638">
    <property type="entry name" value="HLH_DNA-bd_sf"/>
</dbReference>
<dbReference type="InParanoid" id="A0A7M7JXD9"/>
<proteinExistence type="predicted"/>
<dbReference type="Pfam" id="PF00010">
    <property type="entry name" value="HLH"/>
    <property type="match status" value="1"/>
</dbReference>
<feature type="coiled-coil region" evidence="1">
    <location>
        <begin position="78"/>
        <end position="105"/>
    </location>
</feature>
<protein>
    <recommendedName>
        <fullName evidence="2">BHLH domain-containing protein</fullName>
    </recommendedName>
</protein>
<feature type="domain" description="BHLH" evidence="2">
    <location>
        <begin position="72"/>
        <end position="125"/>
    </location>
</feature>
<dbReference type="PANTHER" id="PTHR23349:SF111">
    <property type="entry name" value="BHLH DOMAIN-CONTAINING PROTEIN"/>
    <property type="match status" value="1"/>
</dbReference>
<dbReference type="KEGG" id="vde:111246707"/>
<dbReference type="InterPro" id="IPR011598">
    <property type="entry name" value="bHLH_dom"/>
</dbReference>
<dbReference type="RefSeq" id="XP_022652486.1">
    <property type="nucleotide sequence ID" value="XM_022796751.1"/>
</dbReference>
<name>A0A7M7JXD9_VARDE</name>
<evidence type="ECO:0000313" key="3">
    <source>
        <dbReference type="EnsemblMetazoa" id="XP_022652486"/>
    </source>
</evidence>
<sequence length="173" mass="19887">MDGVTKSTGQDYNDHFVDWTFRESPRQNSSSHLSPSVGKINTGLKCLSKTTSARKHRTSPQKAHEVYENLDEKRSAANIMERKRMERLNVALDRLRNRIPAAGENSKRCSKIKTLKLAIEYIHDLQKLLTMEETGSWNRRHFASSHQHHGEMYRGTDSIQPLLYNVPTTYTSS</sequence>
<dbReference type="SUPFAM" id="SSF47459">
    <property type="entry name" value="HLH, helix-loop-helix DNA-binding domain"/>
    <property type="match status" value="1"/>
</dbReference>
<dbReference type="GO" id="GO:0000977">
    <property type="term" value="F:RNA polymerase II transcription regulatory region sequence-specific DNA binding"/>
    <property type="evidence" value="ECO:0007669"/>
    <property type="project" value="TreeGrafter"/>
</dbReference>
<dbReference type="Gene3D" id="4.10.280.10">
    <property type="entry name" value="Helix-loop-helix DNA-binding domain"/>
    <property type="match status" value="1"/>
</dbReference>
<accession>A0A7M7JXD9</accession>
<dbReference type="GO" id="GO:0032502">
    <property type="term" value="P:developmental process"/>
    <property type="evidence" value="ECO:0007669"/>
    <property type="project" value="TreeGrafter"/>
</dbReference>
<evidence type="ECO:0000259" key="2">
    <source>
        <dbReference type="PROSITE" id="PS50888"/>
    </source>
</evidence>
<dbReference type="PROSITE" id="PS50888">
    <property type="entry name" value="BHLH"/>
    <property type="match status" value="1"/>
</dbReference>
<evidence type="ECO:0000313" key="4">
    <source>
        <dbReference type="Proteomes" id="UP000594260"/>
    </source>
</evidence>
<keyword evidence="1" id="KW-0175">Coiled coil</keyword>
<dbReference type="InterPro" id="IPR050283">
    <property type="entry name" value="E-box_TF_Regulators"/>
</dbReference>
<dbReference type="GO" id="GO:0046983">
    <property type="term" value="F:protein dimerization activity"/>
    <property type="evidence" value="ECO:0007669"/>
    <property type="project" value="InterPro"/>
</dbReference>
<dbReference type="OrthoDB" id="6241467at2759"/>
<keyword evidence="4" id="KW-1185">Reference proteome</keyword>
<dbReference type="AlphaFoldDB" id="A0A7M7JXD9"/>
<dbReference type="Proteomes" id="UP000594260">
    <property type="component" value="Unplaced"/>
</dbReference>